<dbReference type="Pfam" id="PF12784">
    <property type="entry name" value="PDDEXK_2"/>
    <property type="match status" value="1"/>
</dbReference>
<evidence type="ECO:0000313" key="1">
    <source>
        <dbReference type="EMBL" id="QEC72647.1"/>
    </source>
</evidence>
<name>A0A5B8VM87_9BACT</name>
<dbReference type="OrthoDB" id="649569at2"/>
<protein>
    <recommendedName>
        <fullName evidence="3">Rpn family recombination-promoting nuclease/putative transposase</fullName>
    </recommendedName>
</protein>
<evidence type="ECO:0008006" key="3">
    <source>
        <dbReference type="Google" id="ProtNLM"/>
    </source>
</evidence>
<organism evidence="1 2">
    <name type="scientific">Arachidicoccus ginsenosidivorans</name>
    <dbReference type="NCBI Taxonomy" id="496057"/>
    <lineage>
        <taxon>Bacteria</taxon>
        <taxon>Pseudomonadati</taxon>
        <taxon>Bacteroidota</taxon>
        <taxon>Chitinophagia</taxon>
        <taxon>Chitinophagales</taxon>
        <taxon>Chitinophagaceae</taxon>
        <taxon>Arachidicoccus</taxon>
    </lineage>
</organism>
<reference evidence="1 2" key="1">
    <citation type="journal article" date="2017" name="Int. J. Syst. Evol. Microbiol.">
        <title>Arachidicoccus ginsenosidivorans sp. nov., with ginsenoside-converting activity isolated from ginseng cultivating soil.</title>
        <authorList>
            <person name="Siddiqi M.Z."/>
            <person name="Aslam Z."/>
            <person name="Im W.T."/>
        </authorList>
    </citation>
    <scope>NUCLEOTIDE SEQUENCE [LARGE SCALE GENOMIC DNA]</scope>
    <source>
        <strain evidence="1 2">Gsoil 809</strain>
    </source>
</reference>
<dbReference type="KEGG" id="agi:FSB73_14125"/>
<dbReference type="Proteomes" id="UP000321291">
    <property type="component" value="Chromosome"/>
</dbReference>
<accession>A0A5B8VM87</accession>
<proteinExistence type="predicted"/>
<sequence>MRKIIELAVNSRRLRRAIKTKYMNLLTDFGLKSIFKVEELAVAFLNDVLNGQLNIKKVTYLDKEANGKSKYHRTAIFDLLCQDDQNREFIIEIQRIKQEFFIDRSIFYTSARIQENAPKGKQAMTEWDFEQKTIIFIGLLDFELPHSKPGKFKTIGQICDIEDKTVLFNKLTYIYLELPKFEKASLTSSLDELTN</sequence>
<dbReference type="PANTHER" id="PTHR41317">
    <property type="entry name" value="PD-(D_E)XK NUCLEASE FAMILY TRANSPOSASE"/>
    <property type="match status" value="1"/>
</dbReference>
<dbReference type="EMBL" id="CP042434">
    <property type="protein sequence ID" value="QEC72647.1"/>
    <property type="molecule type" value="Genomic_DNA"/>
</dbReference>
<dbReference type="PANTHER" id="PTHR41317:SF1">
    <property type="entry name" value="PD-(D_E)XK NUCLEASE FAMILY TRANSPOSASE"/>
    <property type="match status" value="1"/>
</dbReference>
<keyword evidence="2" id="KW-1185">Reference proteome</keyword>
<dbReference type="AlphaFoldDB" id="A0A5B8VM87"/>
<evidence type="ECO:0000313" key="2">
    <source>
        <dbReference type="Proteomes" id="UP000321291"/>
    </source>
</evidence>
<gene>
    <name evidence="1" type="ORF">FSB73_14125</name>
</gene>